<organism evidence="1 2">
    <name type="scientific">Neurospora tetraspora</name>
    <dbReference type="NCBI Taxonomy" id="94610"/>
    <lineage>
        <taxon>Eukaryota</taxon>
        <taxon>Fungi</taxon>
        <taxon>Dikarya</taxon>
        <taxon>Ascomycota</taxon>
        <taxon>Pezizomycotina</taxon>
        <taxon>Sordariomycetes</taxon>
        <taxon>Sordariomycetidae</taxon>
        <taxon>Sordariales</taxon>
        <taxon>Sordariaceae</taxon>
        <taxon>Neurospora</taxon>
    </lineage>
</organism>
<dbReference type="GeneID" id="87867255"/>
<evidence type="ECO:0008006" key="3">
    <source>
        <dbReference type="Google" id="ProtNLM"/>
    </source>
</evidence>
<dbReference type="SUPFAM" id="SSF52047">
    <property type="entry name" value="RNI-like"/>
    <property type="match status" value="1"/>
</dbReference>
<evidence type="ECO:0000313" key="2">
    <source>
        <dbReference type="Proteomes" id="UP001278500"/>
    </source>
</evidence>
<name>A0AAE0MSR3_9PEZI</name>
<dbReference type="RefSeq" id="XP_062682144.1">
    <property type="nucleotide sequence ID" value="XM_062830101.1"/>
</dbReference>
<keyword evidence="2" id="KW-1185">Reference proteome</keyword>
<dbReference type="EMBL" id="JAUEPP010000004">
    <property type="protein sequence ID" value="KAK3345531.1"/>
    <property type="molecule type" value="Genomic_DNA"/>
</dbReference>
<dbReference type="InterPro" id="IPR032675">
    <property type="entry name" value="LRR_dom_sf"/>
</dbReference>
<reference evidence="1" key="1">
    <citation type="journal article" date="2023" name="Mol. Phylogenet. Evol.">
        <title>Genome-scale phylogeny and comparative genomics of the fungal order Sordariales.</title>
        <authorList>
            <person name="Hensen N."/>
            <person name="Bonometti L."/>
            <person name="Westerberg I."/>
            <person name="Brannstrom I.O."/>
            <person name="Guillou S."/>
            <person name="Cros-Aarteil S."/>
            <person name="Calhoun S."/>
            <person name="Haridas S."/>
            <person name="Kuo A."/>
            <person name="Mondo S."/>
            <person name="Pangilinan J."/>
            <person name="Riley R."/>
            <person name="LaButti K."/>
            <person name="Andreopoulos B."/>
            <person name="Lipzen A."/>
            <person name="Chen C."/>
            <person name="Yan M."/>
            <person name="Daum C."/>
            <person name="Ng V."/>
            <person name="Clum A."/>
            <person name="Steindorff A."/>
            <person name="Ohm R.A."/>
            <person name="Martin F."/>
            <person name="Silar P."/>
            <person name="Natvig D.O."/>
            <person name="Lalanne C."/>
            <person name="Gautier V."/>
            <person name="Ament-Velasquez S.L."/>
            <person name="Kruys A."/>
            <person name="Hutchinson M.I."/>
            <person name="Powell A.J."/>
            <person name="Barry K."/>
            <person name="Miller A.N."/>
            <person name="Grigoriev I.V."/>
            <person name="Debuchy R."/>
            <person name="Gladieux P."/>
            <person name="Hiltunen Thoren M."/>
            <person name="Johannesson H."/>
        </authorList>
    </citation>
    <scope>NUCLEOTIDE SEQUENCE</scope>
    <source>
        <strain evidence="1">CBS 560.94</strain>
    </source>
</reference>
<dbReference type="Proteomes" id="UP001278500">
    <property type="component" value="Unassembled WGS sequence"/>
</dbReference>
<reference evidence="1" key="2">
    <citation type="submission" date="2023-06" db="EMBL/GenBank/DDBJ databases">
        <authorList>
            <consortium name="Lawrence Berkeley National Laboratory"/>
            <person name="Haridas S."/>
            <person name="Hensen N."/>
            <person name="Bonometti L."/>
            <person name="Westerberg I."/>
            <person name="Brannstrom I.O."/>
            <person name="Guillou S."/>
            <person name="Cros-Aarteil S."/>
            <person name="Calhoun S."/>
            <person name="Kuo A."/>
            <person name="Mondo S."/>
            <person name="Pangilinan J."/>
            <person name="Riley R."/>
            <person name="Labutti K."/>
            <person name="Andreopoulos B."/>
            <person name="Lipzen A."/>
            <person name="Chen C."/>
            <person name="Yanf M."/>
            <person name="Daum C."/>
            <person name="Ng V."/>
            <person name="Clum A."/>
            <person name="Steindorff A."/>
            <person name="Ohm R."/>
            <person name="Martin F."/>
            <person name="Silar P."/>
            <person name="Natvig D."/>
            <person name="Lalanne C."/>
            <person name="Gautier V."/>
            <person name="Ament-Velasquez S.L."/>
            <person name="Kruys A."/>
            <person name="Hutchinson M.I."/>
            <person name="Powell A.J."/>
            <person name="Barry K."/>
            <person name="Miller A.N."/>
            <person name="Grigoriev I.V."/>
            <person name="Debuchy R."/>
            <person name="Gladieux P."/>
            <person name="Thoren M.H."/>
            <person name="Johannesson H."/>
        </authorList>
    </citation>
    <scope>NUCLEOTIDE SEQUENCE</scope>
    <source>
        <strain evidence="1">CBS 560.94</strain>
    </source>
</reference>
<evidence type="ECO:0000313" key="1">
    <source>
        <dbReference type="EMBL" id="KAK3345531.1"/>
    </source>
</evidence>
<dbReference type="Gene3D" id="3.80.10.10">
    <property type="entry name" value="Ribonuclease Inhibitor"/>
    <property type="match status" value="1"/>
</dbReference>
<dbReference type="AlphaFoldDB" id="A0AAE0MSR3"/>
<protein>
    <recommendedName>
        <fullName evidence="3">F-box domain-containing protein</fullName>
    </recommendedName>
</protein>
<comment type="caution">
    <text evidence="1">The sequence shown here is derived from an EMBL/GenBank/DDBJ whole genome shotgun (WGS) entry which is preliminary data.</text>
</comment>
<sequence length="519" mass="60404">MDPQLPSPPQRLYLASLPNEILDRIFSLLPVPTARLCRLISHRFLPSATRASFPVLVVSPLLSDGDHLQRLANSPDIAPCLRSIYYVTDTLAEPRWRQFTWNTTDHPRNWLPHYVNHPEGSGRIDLHSPEWYRYRYPPLISHHRRSAEQIALDRERYEEILLDQAKFLAVDHSPNRDYDGIVMCLEQFPALESITLAACREMSLAAPLNSVALHSDRNPFRFRTEERVLRSLVRYLEMQSVMGKTARLKTLRIKNLSWCVLDDDPAGLFFTPTVEDALANLTTLEIQIRHGNPIHVAASECIPPKSQRRLSDIMSSGRVRSFLKSLTNLRHLTFERDRVWYRDDEMIPDDGWYKWSLGDIIDPEFRWPHLQSLSLSHFHDCEREDVERIMDNHADTLWKVSLGDANLRTTSWVNLVDYFYQENQKRIAGYSDKPLYHLELWGCLRGTREKSITGNQRPDAPDHTGEGERWVFWRGETHSWELARYVYGIAFQVSNYAREHRALYARILVGEREEGLGGL</sequence>
<proteinExistence type="predicted"/>
<gene>
    <name evidence="1" type="ORF">B0H65DRAFT_558412</name>
</gene>
<accession>A0AAE0MSR3</accession>